<gene>
    <name evidence="2" type="ORF">FPQ14_06300</name>
</gene>
<dbReference type="PROSITE" id="PS51383">
    <property type="entry name" value="YJEF_C_3"/>
    <property type="match status" value="1"/>
</dbReference>
<accession>A0A556RPC0</accession>
<dbReference type="AlphaFoldDB" id="A0A556RPC0"/>
<proteinExistence type="predicted"/>
<dbReference type="SUPFAM" id="SSF53613">
    <property type="entry name" value="Ribokinase-like"/>
    <property type="match status" value="1"/>
</dbReference>
<dbReference type="Pfam" id="PF01256">
    <property type="entry name" value="Carb_kinase"/>
    <property type="match status" value="1"/>
</dbReference>
<evidence type="ECO:0000313" key="3">
    <source>
        <dbReference type="Proteomes" id="UP000319138"/>
    </source>
</evidence>
<dbReference type="Gene3D" id="3.40.1190.20">
    <property type="match status" value="1"/>
</dbReference>
<dbReference type="InterPro" id="IPR029056">
    <property type="entry name" value="Ribokinase-like"/>
</dbReference>
<dbReference type="InterPro" id="IPR000631">
    <property type="entry name" value="CARKD"/>
</dbReference>
<organism evidence="2 3">
    <name type="scientific">Gilliamella apicola</name>
    <dbReference type="NCBI Taxonomy" id="1196095"/>
    <lineage>
        <taxon>Bacteria</taxon>
        <taxon>Pseudomonadati</taxon>
        <taxon>Pseudomonadota</taxon>
        <taxon>Gammaproteobacteria</taxon>
        <taxon>Orbales</taxon>
        <taxon>Orbaceae</taxon>
        <taxon>Gilliamella</taxon>
    </lineage>
</organism>
<evidence type="ECO:0000313" key="2">
    <source>
        <dbReference type="EMBL" id="TSJ90664.1"/>
    </source>
</evidence>
<name>A0A556RPC0_9GAMM</name>
<protein>
    <recommendedName>
        <fullName evidence="1">YjeF C-terminal domain-containing protein</fullName>
    </recommendedName>
</protein>
<evidence type="ECO:0000259" key="1">
    <source>
        <dbReference type="PROSITE" id="PS51383"/>
    </source>
</evidence>
<dbReference type="GO" id="GO:0016836">
    <property type="term" value="F:hydro-lyase activity"/>
    <property type="evidence" value="ECO:0007669"/>
    <property type="project" value="InterPro"/>
</dbReference>
<dbReference type="EMBL" id="VMHL01000002">
    <property type="protein sequence ID" value="TSJ90664.1"/>
    <property type="molecule type" value="Genomic_DNA"/>
</dbReference>
<dbReference type="Proteomes" id="UP000319138">
    <property type="component" value="Unassembled WGS sequence"/>
</dbReference>
<feature type="domain" description="YjeF C-terminal" evidence="1">
    <location>
        <begin position="1"/>
        <end position="88"/>
    </location>
</feature>
<dbReference type="InterPro" id="IPR017953">
    <property type="entry name" value="Carbohydrate_kinase_pred_CS"/>
</dbReference>
<dbReference type="PROSITE" id="PS01050">
    <property type="entry name" value="YJEF_C_2"/>
    <property type="match status" value="1"/>
</dbReference>
<reference evidence="2 3" key="1">
    <citation type="submission" date="2019-07" db="EMBL/GenBank/DDBJ databases">
        <title>Gilliamella genomes.</title>
        <authorList>
            <person name="Zheng H."/>
        </authorList>
    </citation>
    <scope>NUCLEOTIDE SEQUENCE [LARGE SCALE GENOMIC DNA]</scope>
    <source>
        <strain evidence="2 3">W8131</strain>
    </source>
</reference>
<sequence length="88" mass="9062">MQKPSSQYLNKPLILTPSGNCGMATGGAGDVLTGIMAGLIAQHLPPTKAAPVSVYLHGLAGDIASKKLNKYSLLASDIIDSLNEVLSI</sequence>
<comment type="caution">
    <text evidence="2">The sequence shown here is derived from an EMBL/GenBank/DDBJ whole genome shotgun (WGS) entry which is preliminary data.</text>
</comment>